<reference evidence="9" key="1">
    <citation type="submission" date="2023-07" db="EMBL/GenBank/DDBJ databases">
        <title>Chromosome-level genome assembly of Artemia franciscana.</title>
        <authorList>
            <person name="Jo E."/>
        </authorList>
    </citation>
    <scope>NUCLEOTIDE SEQUENCE</scope>
    <source>
        <tissue evidence="9">Whole body</tissue>
    </source>
</reference>
<dbReference type="GO" id="GO:0016787">
    <property type="term" value="F:hydrolase activity"/>
    <property type="evidence" value="ECO:0007669"/>
    <property type="project" value="UniProtKB-KW"/>
</dbReference>
<name>A0AA88H3C9_ARTSF</name>
<organism evidence="9 10">
    <name type="scientific">Artemia franciscana</name>
    <name type="common">Brine shrimp</name>
    <name type="synonym">Artemia sanfranciscana</name>
    <dbReference type="NCBI Taxonomy" id="6661"/>
    <lineage>
        <taxon>Eukaryota</taxon>
        <taxon>Metazoa</taxon>
        <taxon>Ecdysozoa</taxon>
        <taxon>Arthropoda</taxon>
        <taxon>Crustacea</taxon>
        <taxon>Branchiopoda</taxon>
        <taxon>Anostraca</taxon>
        <taxon>Artemiidae</taxon>
        <taxon>Artemia</taxon>
    </lineage>
</organism>
<dbReference type="PANTHER" id="PTHR37984">
    <property type="entry name" value="PROTEIN CBG26694"/>
    <property type="match status" value="1"/>
</dbReference>
<keyword evidence="3" id="KW-0548">Nucleotidyltransferase</keyword>
<dbReference type="InterPro" id="IPR050951">
    <property type="entry name" value="Retrovirus_Pol_polyprotein"/>
</dbReference>
<dbReference type="EC" id="2.7.7.49" evidence="1"/>
<dbReference type="PANTHER" id="PTHR37984:SF8">
    <property type="entry name" value="CCHC-TYPE DOMAIN-CONTAINING PROTEIN"/>
    <property type="match status" value="1"/>
</dbReference>
<dbReference type="Gene3D" id="1.10.340.70">
    <property type="match status" value="1"/>
</dbReference>
<sequence>MIESISTEEKVEKPYALIKLTENDSELAFMIDTGAKANILPLKDFNKLARKPALLPTADVLTSYTGEQLKVLGTANLKVQYKNQTPQTHTFHVVCTDRAPILSCQSSKRLQLIKFVVSVSNPAPIRPVIQKLLNEFSDVFEGIGTLPGTCKIYLKEGAIPTIQLPKRVPFALQAKFKEELDRLESLGVIEKVTKPTQWVNFLVLVRKADGSLKICLDPVDLNRAIERLHYPIPLFDEVAAKCKELTTFNTMYGQYKWNQYQQKMEVFTELDIGLIVDDIAGIGCSDAEHDTKLRAVLQAKRDKGVWFNKEKCVFDTTSITYFGHRLTTSSITQDPEKTQALENMPAPQNQEELQTLLGMYNYLSRYIPNLATLNKPLRDLSKQQKFEWNTSHKEAKRGIQNAVSKNLSYFDPEAKEIEVITDASQHGLGAQLSTDRATNAYASCSLSETEQHYSQMEKEMLAITFACKRFHQYLFRRMICMTTDHKPLELIFGKSIQRASPRQQQMMLAIQPYDIKLRYKPGKTIPVADTLSCLHLADTDIELQVDMEILVHSVLQTVPIASQRLAQIHRETTKDKKLNSLLETIQVGWPNNKKSLDRKLGPFWNYHYELAELDGLVVKGEHIVIPRCMRAGILGQLHSSHLGVAKTKERARTSVFWPGITQDIKRLVNQCKVCTKFAMNQQKEPMILHKIPDYPLQHVAADLFQLNGQDYMVTVNYMSHFFEVDCLTNTMSWQVINKLKSHFVQYGIPERLTTDNGPQFSAKEFEQFMIDTDFDELSIPLLLCSPAKMQRVSL</sequence>
<keyword evidence="7" id="KW-0695">RNA-directed DNA polymerase</keyword>
<evidence type="ECO:0000259" key="8">
    <source>
        <dbReference type="PROSITE" id="PS50994"/>
    </source>
</evidence>
<dbReference type="InterPro" id="IPR043128">
    <property type="entry name" value="Rev_trsase/Diguanyl_cyclase"/>
</dbReference>
<dbReference type="FunFam" id="1.10.340.70:FF:000003">
    <property type="entry name" value="Protein CBG25708"/>
    <property type="match status" value="1"/>
</dbReference>
<dbReference type="Gene3D" id="3.10.10.10">
    <property type="entry name" value="HIV Type 1 Reverse Transcriptase, subunit A, domain 1"/>
    <property type="match status" value="1"/>
</dbReference>
<dbReference type="PROSITE" id="PS50994">
    <property type="entry name" value="INTEGRASE"/>
    <property type="match status" value="1"/>
</dbReference>
<dbReference type="EMBL" id="JAVRJZ010000078">
    <property type="protein sequence ID" value="KAK2703778.1"/>
    <property type="molecule type" value="Genomic_DNA"/>
</dbReference>
<dbReference type="AlphaFoldDB" id="A0AA88H3C9"/>
<feature type="domain" description="Integrase catalytic" evidence="8">
    <location>
        <begin position="691"/>
        <end position="794"/>
    </location>
</feature>
<dbReference type="Pfam" id="PF17917">
    <property type="entry name" value="RT_RNaseH"/>
    <property type="match status" value="1"/>
</dbReference>
<evidence type="ECO:0000313" key="10">
    <source>
        <dbReference type="Proteomes" id="UP001187531"/>
    </source>
</evidence>
<dbReference type="GO" id="GO:0015074">
    <property type="term" value="P:DNA integration"/>
    <property type="evidence" value="ECO:0007669"/>
    <property type="project" value="InterPro"/>
</dbReference>
<comment type="caution">
    <text evidence="9">The sequence shown here is derived from an EMBL/GenBank/DDBJ whole genome shotgun (WGS) entry which is preliminary data.</text>
</comment>
<dbReference type="FunFam" id="3.10.10.10:FF:000003">
    <property type="entry name" value="Retrovirus-related Pol polyprotein from transposon 297-like Protein"/>
    <property type="match status" value="1"/>
</dbReference>
<accession>A0AA88H3C9</accession>
<protein>
    <recommendedName>
        <fullName evidence="1">RNA-directed DNA polymerase</fullName>
        <ecNumber evidence="1">2.7.7.49</ecNumber>
    </recommendedName>
</protein>
<evidence type="ECO:0000256" key="4">
    <source>
        <dbReference type="ARBA" id="ARBA00022722"/>
    </source>
</evidence>
<dbReference type="InterPro" id="IPR001584">
    <property type="entry name" value="Integrase_cat-core"/>
</dbReference>
<keyword evidence="2" id="KW-0808">Transferase</keyword>
<dbReference type="InterPro" id="IPR012337">
    <property type="entry name" value="RNaseH-like_sf"/>
</dbReference>
<evidence type="ECO:0000256" key="3">
    <source>
        <dbReference type="ARBA" id="ARBA00022695"/>
    </source>
</evidence>
<evidence type="ECO:0000313" key="9">
    <source>
        <dbReference type="EMBL" id="KAK2703778.1"/>
    </source>
</evidence>
<dbReference type="InterPro" id="IPR041588">
    <property type="entry name" value="Integrase_H2C2"/>
</dbReference>
<dbReference type="Proteomes" id="UP001187531">
    <property type="component" value="Unassembled WGS sequence"/>
</dbReference>
<dbReference type="SUPFAM" id="SSF56672">
    <property type="entry name" value="DNA/RNA polymerases"/>
    <property type="match status" value="1"/>
</dbReference>
<dbReference type="CDD" id="cd09274">
    <property type="entry name" value="RNase_HI_RT_Ty3"/>
    <property type="match status" value="1"/>
</dbReference>
<dbReference type="InterPro" id="IPR043502">
    <property type="entry name" value="DNA/RNA_pol_sf"/>
</dbReference>
<dbReference type="Gene3D" id="3.30.420.10">
    <property type="entry name" value="Ribonuclease H-like superfamily/Ribonuclease H"/>
    <property type="match status" value="1"/>
</dbReference>
<keyword evidence="4" id="KW-0540">Nuclease</keyword>
<dbReference type="GO" id="GO:0003964">
    <property type="term" value="F:RNA-directed DNA polymerase activity"/>
    <property type="evidence" value="ECO:0007669"/>
    <property type="project" value="UniProtKB-KW"/>
</dbReference>
<proteinExistence type="predicted"/>
<dbReference type="Gene3D" id="3.30.70.270">
    <property type="match status" value="1"/>
</dbReference>
<dbReference type="GO" id="GO:0042575">
    <property type="term" value="C:DNA polymerase complex"/>
    <property type="evidence" value="ECO:0007669"/>
    <property type="project" value="UniProtKB-ARBA"/>
</dbReference>
<dbReference type="InterPro" id="IPR036397">
    <property type="entry name" value="RNaseH_sf"/>
</dbReference>
<evidence type="ECO:0000256" key="1">
    <source>
        <dbReference type="ARBA" id="ARBA00012493"/>
    </source>
</evidence>
<evidence type="ECO:0000256" key="7">
    <source>
        <dbReference type="ARBA" id="ARBA00022918"/>
    </source>
</evidence>
<dbReference type="InterPro" id="IPR041373">
    <property type="entry name" value="RT_RNaseH"/>
</dbReference>
<evidence type="ECO:0000256" key="6">
    <source>
        <dbReference type="ARBA" id="ARBA00022801"/>
    </source>
</evidence>
<dbReference type="Pfam" id="PF17921">
    <property type="entry name" value="Integrase_H2C2"/>
    <property type="match status" value="1"/>
</dbReference>
<dbReference type="GO" id="GO:0003676">
    <property type="term" value="F:nucleic acid binding"/>
    <property type="evidence" value="ECO:0007669"/>
    <property type="project" value="InterPro"/>
</dbReference>
<keyword evidence="10" id="KW-1185">Reference proteome</keyword>
<dbReference type="GO" id="GO:0004519">
    <property type="term" value="F:endonuclease activity"/>
    <property type="evidence" value="ECO:0007669"/>
    <property type="project" value="UniProtKB-KW"/>
</dbReference>
<keyword evidence="6" id="KW-0378">Hydrolase</keyword>
<evidence type="ECO:0000256" key="2">
    <source>
        <dbReference type="ARBA" id="ARBA00022679"/>
    </source>
</evidence>
<evidence type="ECO:0000256" key="5">
    <source>
        <dbReference type="ARBA" id="ARBA00022759"/>
    </source>
</evidence>
<dbReference type="CDD" id="cd01647">
    <property type="entry name" value="RT_LTR"/>
    <property type="match status" value="1"/>
</dbReference>
<keyword evidence="5" id="KW-0255">Endonuclease</keyword>
<dbReference type="SUPFAM" id="SSF53098">
    <property type="entry name" value="Ribonuclease H-like"/>
    <property type="match status" value="1"/>
</dbReference>
<gene>
    <name evidence="9" type="ORF">QYM36_017908</name>
</gene>